<organism evidence="1 2">
    <name type="scientific">Pyrenophora tritici-repentis</name>
    <dbReference type="NCBI Taxonomy" id="45151"/>
    <lineage>
        <taxon>Eukaryota</taxon>
        <taxon>Fungi</taxon>
        <taxon>Dikarya</taxon>
        <taxon>Ascomycota</taxon>
        <taxon>Pezizomycotina</taxon>
        <taxon>Dothideomycetes</taxon>
        <taxon>Pleosporomycetidae</taxon>
        <taxon>Pleosporales</taxon>
        <taxon>Pleosporineae</taxon>
        <taxon>Pleosporaceae</taxon>
        <taxon>Pyrenophora</taxon>
    </lineage>
</organism>
<dbReference type="Proteomes" id="UP000249757">
    <property type="component" value="Unassembled WGS sequence"/>
</dbReference>
<keyword evidence="2" id="KW-1185">Reference proteome</keyword>
<protein>
    <submittedName>
        <fullName evidence="1">Uncharacterized protein</fullName>
    </submittedName>
</protein>
<dbReference type="EMBL" id="NRDI02000013">
    <property type="protein sequence ID" value="KAI1511566.1"/>
    <property type="molecule type" value="Genomic_DNA"/>
</dbReference>
<proteinExistence type="predicted"/>
<evidence type="ECO:0000313" key="2">
    <source>
        <dbReference type="Proteomes" id="UP000249757"/>
    </source>
</evidence>
<gene>
    <name evidence="1" type="ORF">Ptr86124_009210</name>
</gene>
<reference evidence="2" key="1">
    <citation type="journal article" date="2022" name="Microb. Genom.">
        <title>A global pangenome for the wheat fungal pathogen Pyrenophora tritici-repentis and prediction of effector protein structural homology.</title>
        <authorList>
            <person name="Moolhuijzen P.M."/>
            <person name="See P.T."/>
            <person name="Shi G."/>
            <person name="Powell H.R."/>
            <person name="Cockram J."/>
            <person name="Jorgensen L.N."/>
            <person name="Benslimane H."/>
            <person name="Strelkov S.E."/>
            <person name="Turner J."/>
            <person name="Liu Z."/>
            <person name="Moffat C.S."/>
        </authorList>
    </citation>
    <scope>NUCLEOTIDE SEQUENCE [LARGE SCALE GENOMIC DNA]</scope>
</reference>
<accession>A0A922N8W0</accession>
<dbReference type="AlphaFoldDB" id="A0A922N8W0"/>
<comment type="caution">
    <text evidence="1">The sequence shown here is derived from an EMBL/GenBank/DDBJ whole genome shotgun (WGS) entry which is preliminary data.</text>
</comment>
<name>A0A922N8W0_9PLEO</name>
<sequence length="57" mass="6367">MAIMLCDQPSRTSIGHYAFLHPSQLSTLWLLVMRCGGPLDTNVARPQRFSIASHLLD</sequence>
<evidence type="ECO:0000313" key="1">
    <source>
        <dbReference type="EMBL" id="KAI1511566.1"/>
    </source>
</evidence>